<feature type="transmembrane region" description="Helical" evidence="6">
    <location>
        <begin position="99"/>
        <end position="118"/>
    </location>
</feature>
<feature type="transmembrane region" description="Helical" evidence="6">
    <location>
        <begin position="267"/>
        <end position="286"/>
    </location>
</feature>
<name>A0A0A2WMZ3_THEFI</name>
<dbReference type="InterPro" id="IPR005495">
    <property type="entry name" value="LptG/LptF_permease"/>
</dbReference>
<evidence type="ECO:0000313" key="8">
    <source>
        <dbReference type="Proteomes" id="UP000030364"/>
    </source>
</evidence>
<sequence>MKTLDRYLLREVLGYLVSALLAVVLLFLGGAVYEVLAPLVAKGAEAWVVLQYLAYRVPEALARGLPVAYLFALLLFLSRLAEDSELKALLALGVSRGRVLLPFLALGGGLALLAFLLGEGWAPESLKRGQDLLRKTVLQKPRALLAPGSSFLDAEGRVVYVGQVGAQGELGEIRLLSPAEVVLAQRGRLEGGVLRVEEGLRITYEGSRPRTVARFQRGEVALSELSYEPWTNPAQGMSLEALRKEIARLRGMGLKASLEATTYYRRFAEPAASLFFALFGVGLAFFLPGSRSLGLVGVGVLTFFYYATWSVGRVLGEQGVVPPALAAWGPNLLYGGLGLFLFLWRRR</sequence>
<dbReference type="OrthoDB" id="24938at2"/>
<dbReference type="STRING" id="276.THFILI_06140"/>
<dbReference type="PANTHER" id="PTHR33529:SF6">
    <property type="entry name" value="YJGP_YJGQ FAMILY PERMEASE"/>
    <property type="match status" value="1"/>
</dbReference>
<feature type="transmembrane region" description="Helical" evidence="6">
    <location>
        <begin position="293"/>
        <end position="312"/>
    </location>
</feature>
<dbReference type="EMBL" id="JPSL02000039">
    <property type="protein sequence ID" value="KGQ21561.2"/>
    <property type="molecule type" value="Genomic_DNA"/>
</dbReference>
<evidence type="ECO:0000256" key="5">
    <source>
        <dbReference type="ARBA" id="ARBA00023136"/>
    </source>
</evidence>
<evidence type="ECO:0000313" key="7">
    <source>
        <dbReference type="EMBL" id="KGQ21561.2"/>
    </source>
</evidence>
<evidence type="ECO:0000256" key="3">
    <source>
        <dbReference type="ARBA" id="ARBA00022692"/>
    </source>
</evidence>
<dbReference type="Proteomes" id="UP000030364">
    <property type="component" value="Unassembled WGS sequence"/>
</dbReference>
<comment type="caution">
    <text evidence="7">The sequence shown here is derived from an EMBL/GenBank/DDBJ whole genome shotgun (WGS) entry which is preliminary data.</text>
</comment>
<gene>
    <name evidence="7" type="ORF">THFILI_06140</name>
</gene>
<comment type="subcellular location">
    <subcellularLocation>
        <location evidence="1">Cell membrane</location>
        <topology evidence="1">Multi-pass membrane protein</topology>
    </subcellularLocation>
</comment>
<keyword evidence="8" id="KW-1185">Reference proteome</keyword>
<reference evidence="7 8" key="1">
    <citation type="journal article" date="2015" name="Genome Announc.">
        <title>Draft Genome Sequence of the Thermophile Thermus filiformis ATCC 43280, Producer of Carotenoid-(Di)glucoside-Branched Fatty Acid (Di)esters and Source of Hyperthermostable Enzymes of Biotechnological Interest.</title>
        <authorList>
            <person name="Mandelli F."/>
            <person name="Oliveira Ramires B."/>
            <person name="Couger M.B."/>
            <person name="Paixao D.A."/>
            <person name="Camilo C.M."/>
            <person name="Polikarpov I."/>
            <person name="Prade R."/>
            <person name="Riano-Pachon D.M."/>
            <person name="Squina F.M."/>
        </authorList>
    </citation>
    <scope>NUCLEOTIDE SEQUENCE [LARGE SCALE GENOMIC DNA]</scope>
    <source>
        <strain evidence="7 8">ATCC 43280</strain>
    </source>
</reference>
<dbReference type="GO" id="GO:0015920">
    <property type="term" value="P:lipopolysaccharide transport"/>
    <property type="evidence" value="ECO:0007669"/>
    <property type="project" value="TreeGrafter"/>
</dbReference>
<evidence type="ECO:0000256" key="1">
    <source>
        <dbReference type="ARBA" id="ARBA00004651"/>
    </source>
</evidence>
<feature type="transmembrane region" description="Helical" evidence="6">
    <location>
        <begin position="324"/>
        <end position="344"/>
    </location>
</feature>
<evidence type="ECO:0000256" key="2">
    <source>
        <dbReference type="ARBA" id="ARBA00022475"/>
    </source>
</evidence>
<evidence type="ECO:0000256" key="4">
    <source>
        <dbReference type="ARBA" id="ARBA00022989"/>
    </source>
</evidence>
<organism evidence="7 8">
    <name type="scientific">Thermus filiformis</name>
    <dbReference type="NCBI Taxonomy" id="276"/>
    <lineage>
        <taxon>Bacteria</taxon>
        <taxon>Thermotogati</taxon>
        <taxon>Deinococcota</taxon>
        <taxon>Deinococci</taxon>
        <taxon>Thermales</taxon>
        <taxon>Thermaceae</taxon>
        <taxon>Thermus</taxon>
    </lineage>
</organism>
<dbReference type="Pfam" id="PF03739">
    <property type="entry name" value="LptF_LptG"/>
    <property type="match status" value="1"/>
</dbReference>
<dbReference type="AlphaFoldDB" id="A0A0A2WMZ3"/>
<keyword evidence="5 6" id="KW-0472">Membrane</keyword>
<dbReference type="GO" id="GO:0043190">
    <property type="term" value="C:ATP-binding cassette (ABC) transporter complex"/>
    <property type="evidence" value="ECO:0007669"/>
    <property type="project" value="TreeGrafter"/>
</dbReference>
<evidence type="ECO:0000256" key="6">
    <source>
        <dbReference type="SAM" id="Phobius"/>
    </source>
</evidence>
<accession>A0A0A2WMZ3</accession>
<feature type="transmembrane region" description="Helical" evidence="6">
    <location>
        <begin position="60"/>
        <end position="78"/>
    </location>
</feature>
<proteinExistence type="predicted"/>
<keyword evidence="3 6" id="KW-0812">Transmembrane</keyword>
<protein>
    <submittedName>
        <fullName evidence="7">Permease</fullName>
    </submittedName>
</protein>
<keyword evidence="2" id="KW-1003">Cell membrane</keyword>
<feature type="transmembrane region" description="Helical" evidence="6">
    <location>
        <begin position="12"/>
        <end position="33"/>
    </location>
</feature>
<keyword evidence="4 6" id="KW-1133">Transmembrane helix</keyword>
<dbReference type="RefSeq" id="WP_038065524.1">
    <property type="nucleotide sequence ID" value="NZ_JPSL02000039.1"/>
</dbReference>
<dbReference type="PANTHER" id="PTHR33529">
    <property type="entry name" value="SLR0882 PROTEIN-RELATED"/>
    <property type="match status" value="1"/>
</dbReference>